<evidence type="ECO:0000313" key="5">
    <source>
        <dbReference type="EMBL" id="MDS0246986.1"/>
    </source>
</evidence>
<evidence type="ECO:0000256" key="1">
    <source>
        <dbReference type="ARBA" id="ARBA00023015"/>
    </source>
</evidence>
<dbReference type="InterPro" id="IPR010982">
    <property type="entry name" value="Lambda_DNA-bd_dom_sf"/>
</dbReference>
<dbReference type="PANTHER" id="PTHR30146:SF153">
    <property type="entry name" value="LACTOSE OPERON REPRESSOR"/>
    <property type="match status" value="1"/>
</dbReference>
<comment type="caution">
    <text evidence="5">The sequence shown here is derived from an EMBL/GenBank/DDBJ whole genome shotgun (WGS) entry which is preliminary data.</text>
</comment>
<dbReference type="EMBL" id="JAHWXH010000005">
    <property type="protein sequence ID" value="MDS0246986.1"/>
    <property type="molecule type" value="Genomic_DNA"/>
</dbReference>
<dbReference type="PANTHER" id="PTHR30146">
    <property type="entry name" value="LACI-RELATED TRANSCRIPTIONAL REPRESSOR"/>
    <property type="match status" value="1"/>
</dbReference>
<evidence type="ECO:0000259" key="4">
    <source>
        <dbReference type="PROSITE" id="PS50932"/>
    </source>
</evidence>
<dbReference type="CDD" id="cd01392">
    <property type="entry name" value="HTH_LacI"/>
    <property type="match status" value="1"/>
</dbReference>
<protein>
    <submittedName>
        <fullName evidence="5">LacI family transcriptional regulator</fullName>
    </submittedName>
</protein>
<accession>A0AAJ2M224</accession>
<organism evidence="5 6">
    <name type="scientific">Microbacterium aurantiacum</name>
    <dbReference type="NCBI Taxonomy" id="162393"/>
    <lineage>
        <taxon>Bacteria</taxon>
        <taxon>Bacillati</taxon>
        <taxon>Actinomycetota</taxon>
        <taxon>Actinomycetes</taxon>
        <taxon>Micrococcales</taxon>
        <taxon>Microbacteriaceae</taxon>
        <taxon>Microbacterium</taxon>
    </lineage>
</organism>
<keyword evidence="2" id="KW-0238">DNA-binding</keyword>
<evidence type="ECO:0000313" key="6">
    <source>
        <dbReference type="Proteomes" id="UP001183582"/>
    </source>
</evidence>
<dbReference type="Pfam" id="PF00356">
    <property type="entry name" value="LacI"/>
    <property type="match status" value="1"/>
</dbReference>
<dbReference type="AlphaFoldDB" id="A0AAJ2M224"/>
<keyword evidence="3" id="KW-0804">Transcription</keyword>
<dbReference type="SUPFAM" id="SSF53822">
    <property type="entry name" value="Periplasmic binding protein-like I"/>
    <property type="match status" value="1"/>
</dbReference>
<proteinExistence type="predicted"/>
<dbReference type="CDD" id="cd06267">
    <property type="entry name" value="PBP1_LacI_sugar_binding-like"/>
    <property type="match status" value="1"/>
</dbReference>
<reference evidence="5 6" key="1">
    <citation type="submission" date="2021-06" db="EMBL/GenBank/DDBJ databases">
        <title>Genome-based taxonomic framework of Microbacterium strains isolated from marine environment, the description of four new species and reclassification of four preexisting species.</title>
        <authorList>
            <person name="Lee S.D."/>
            <person name="Kim S.-M."/>
            <person name="Byeon Y.-S."/>
            <person name="Yang H.L."/>
            <person name="Kim I.S."/>
        </authorList>
    </citation>
    <scope>NUCLEOTIDE SEQUENCE [LARGE SCALE GENOMIC DNA]</scope>
    <source>
        <strain evidence="5 6">KACC 20514</strain>
    </source>
</reference>
<dbReference type="Pfam" id="PF13377">
    <property type="entry name" value="Peripla_BP_3"/>
    <property type="match status" value="1"/>
</dbReference>
<gene>
    <name evidence="5" type="ORF">KZC50_15415</name>
</gene>
<feature type="domain" description="HTH lacI-type" evidence="4">
    <location>
        <begin position="1"/>
        <end position="44"/>
    </location>
</feature>
<dbReference type="Proteomes" id="UP001183582">
    <property type="component" value="Unassembled WGS sequence"/>
</dbReference>
<evidence type="ECO:0000256" key="2">
    <source>
        <dbReference type="ARBA" id="ARBA00023125"/>
    </source>
</evidence>
<dbReference type="InterPro" id="IPR028082">
    <property type="entry name" value="Peripla_BP_I"/>
</dbReference>
<dbReference type="SMART" id="SM00354">
    <property type="entry name" value="HTH_LACI"/>
    <property type="match status" value="1"/>
</dbReference>
<dbReference type="PROSITE" id="PS50932">
    <property type="entry name" value="HTH_LACI_2"/>
    <property type="match status" value="1"/>
</dbReference>
<dbReference type="InterPro" id="IPR000843">
    <property type="entry name" value="HTH_LacI"/>
</dbReference>
<sequence>MAPSTVSRFLNGKLEIAPDTEERIRKAIADVGYTRPHRAEPSTGKMPLVAIVVPRVEIAYFADLADRVADAAERAGLETVICTTRSRGFKRGSLIEQLLALPVAGVIFAGTNRHNEGVRQFQEAGIPVIAIAEPVKGLELDSVRVDYGSGAHQAVAYLASLGHRSIAMVAGPQWLESNIAARAGFEDAMRQSGLEPRRQNQLFGEISRDFGYSALSQLLLAEERPTAVYVTADEIALGMYSAARDLGVALPEELSIVGSDDISTAQFLTPALTSIRLPRDKMADRAIDILLSRLAGEESDEVADLVLPVTLQVRSSATASM</sequence>
<dbReference type="Gene3D" id="1.10.260.40">
    <property type="entry name" value="lambda repressor-like DNA-binding domains"/>
    <property type="match status" value="1"/>
</dbReference>
<dbReference type="GO" id="GO:0000976">
    <property type="term" value="F:transcription cis-regulatory region binding"/>
    <property type="evidence" value="ECO:0007669"/>
    <property type="project" value="TreeGrafter"/>
</dbReference>
<dbReference type="GO" id="GO:0003700">
    <property type="term" value="F:DNA-binding transcription factor activity"/>
    <property type="evidence" value="ECO:0007669"/>
    <property type="project" value="TreeGrafter"/>
</dbReference>
<dbReference type="SUPFAM" id="SSF47413">
    <property type="entry name" value="lambda repressor-like DNA-binding domains"/>
    <property type="match status" value="1"/>
</dbReference>
<evidence type="ECO:0000256" key="3">
    <source>
        <dbReference type="ARBA" id="ARBA00023163"/>
    </source>
</evidence>
<keyword evidence="1" id="KW-0805">Transcription regulation</keyword>
<dbReference type="Gene3D" id="3.40.50.2300">
    <property type="match status" value="2"/>
</dbReference>
<dbReference type="InterPro" id="IPR046335">
    <property type="entry name" value="LacI/GalR-like_sensor"/>
</dbReference>
<name>A0AAJ2M224_9MICO</name>